<dbReference type="eggNOG" id="ENOG502S0KD">
    <property type="taxonomic scope" value="Eukaryota"/>
</dbReference>
<feature type="non-terminal residue" evidence="2">
    <location>
        <position position="605"/>
    </location>
</feature>
<accession>M2V5P0</accession>
<dbReference type="OMA" id="LWAFCGR"/>
<feature type="region of interest" description="Disordered" evidence="1">
    <location>
        <begin position="477"/>
        <end position="499"/>
    </location>
</feature>
<evidence type="ECO:0000313" key="3">
    <source>
        <dbReference type="Proteomes" id="UP000016936"/>
    </source>
</evidence>
<reference evidence="3" key="2">
    <citation type="journal article" date="2013" name="PLoS Genet.">
        <title>Comparative genome structure, secondary metabolite, and effector coding capacity across Cochliobolus pathogens.</title>
        <authorList>
            <person name="Condon B.J."/>
            <person name="Leng Y."/>
            <person name="Wu D."/>
            <person name="Bushley K.E."/>
            <person name="Ohm R.A."/>
            <person name="Otillar R."/>
            <person name="Martin J."/>
            <person name="Schackwitz W."/>
            <person name="Grimwood J."/>
            <person name="MohdZainudin N."/>
            <person name="Xue C."/>
            <person name="Wang R."/>
            <person name="Manning V.A."/>
            <person name="Dhillon B."/>
            <person name="Tu Z.J."/>
            <person name="Steffenson B.J."/>
            <person name="Salamov A."/>
            <person name="Sun H."/>
            <person name="Lowry S."/>
            <person name="LaButti K."/>
            <person name="Han J."/>
            <person name="Copeland A."/>
            <person name="Lindquist E."/>
            <person name="Barry K."/>
            <person name="Schmutz J."/>
            <person name="Baker S.E."/>
            <person name="Ciuffetti L.M."/>
            <person name="Grigoriev I.V."/>
            <person name="Zhong S."/>
            <person name="Turgeon B.G."/>
        </authorList>
    </citation>
    <scope>NUCLEOTIDE SEQUENCE [LARGE SCALE GENOMIC DNA]</scope>
    <source>
        <strain evidence="3">C5 / ATCC 48332 / race O</strain>
    </source>
</reference>
<dbReference type="Pfam" id="PF12520">
    <property type="entry name" value="DUF3723"/>
    <property type="match status" value="1"/>
</dbReference>
<dbReference type="HOGENOM" id="CLU_004286_7_1_1"/>
<gene>
    <name evidence="2" type="ORF">COCHEDRAFT_1091010</name>
</gene>
<sequence>MEFSDDITLATHKANCFRGLVRVHLDCLQFEHQLFLNKHREVSPQNVRRLQKIFEKTGCLRLQDENVIDAVVENDRLDAALRAIGLSIEALQNIRSPKDAPTLNLRELKCLNGLHRIRAADQFLDENDKWWVVRLFSRETPTPILCHIVESYKNEQRPSDGEIFRRIRLYHRENKVEAERKWWARLDNSKPKDLRQLFKRTEIISSFDKLLEMPGLWAKEMAYYLNHVSKVWTKILTCRNITLPFSAVDTVTVDNLESLAPKNSSVDKAFVMDLFERNIVFPSLLDSQIRRELAENICASEGLIPSLWTFFETLKYIEPICEVLKKLIGGNMKRTIRSSLMGCYFPPEKRYIQVAKFREAEITSLLSQEEAAWISYVELWAFCGRYFNKLSSFTPKKESGEEKPIVEGPNPVLWQHLADFSISRGFKTKSAQKLANSDPYTELAQEYLRKSSPLSSSSHERQVQEVVRASRIVEDDSQQPQLVASGHLEKERRNGRPYENDLRMDEQNLYLPNIYNSREPTEAGWTLIRRDVFKSLFGNLTVEHNDVQYPIFVQSLASDTDGMDLETEDLHISSEIQGLKAQIETLHRDHSNLLSQHEDLRTRYQ</sequence>
<dbReference type="EMBL" id="KB445571">
    <property type="protein sequence ID" value="EMD95298.1"/>
    <property type="molecule type" value="Genomic_DNA"/>
</dbReference>
<feature type="compositionally biased region" description="Basic and acidic residues" evidence="1">
    <location>
        <begin position="487"/>
        <end position="499"/>
    </location>
</feature>
<dbReference type="OrthoDB" id="3945870at2759"/>
<organism evidence="2 3">
    <name type="scientific">Cochliobolus heterostrophus (strain C5 / ATCC 48332 / race O)</name>
    <name type="common">Southern corn leaf blight fungus</name>
    <name type="synonym">Bipolaris maydis</name>
    <dbReference type="NCBI Taxonomy" id="701091"/>
    <lineage>
        <taxon>Eukaryota</taxon>
        <taxon>Fungi</taxon>
        <taxon>Dikarya</taxon>
        <taxon>Ascomycota</taxon>
        <taxon>Pezizomycotina</taxon>
        <taxon>Dothideomycetes</taxon>
        <taxon>Pleosporomycetidae</taxon>
        <taxon>Pleosporales</taxon>
        <taxon>Pleosporineae</taxon>
        <taxon>Pleosporaceae</taxon>
        <taxon>Bipolaris</taxon>
    </lineage>
</organism>
<proteinExistence type="predicted"/>
<name>M2V5P0_COCH5</name>
<dbReference type="InterPro" id="IPR022198">
    <property type="entry name" value="DUF3723"/>
</dbReference>
<evidence type="ECO:0000313" key="2">
    <source>
        <dbReference type="EMBL" id="EMD95298.1"/>
    </source>
</evidence>
<dbReference type="Proteomes" id="UP000016936">
    <property type="component" value="Unassembled WGS sequence"/>
</dbReference>
<dbReference type="AlphaFoldDB" id="M2V5P0"/>
<reference evidence="2 3" key="1">
    <citation type="journal article" date="2012" name="PLoS Pathog.">
        <title>Diverse lifestyles and strategies of plant pathogenesis encoded in the genomes of eighteen Dothideomycetes fungi.</title>
        <authorList>
            <person name="Ohm R.A."/>
            <person name="Feau N."/>
            <person name="Henrissat B."/>
            <person name="Schoch C.L."/>
            <person name="Horwitz B.A."/>
            <person name="Barry K.W."/>
            <person name="Condon B.J."/>
            <person name="Copeland A.C."/>
            <person name="Dhillon B."/>
            <person name="Glaser F."/>
            <person name="Hesse C.N."/>
            <person name="Kosti I."/>
            <person name="LaButti K."/>
            <person name="Lindquist E.A."/>
            <person name="Lucas S."/>
            <person name="Salamov A.A."/>
            <person name="Bradshaw R.E."/>
            <person name="Ciuffetti L."/>
            <person name="Hamelin R.C."/>
            <person name="Kema G.H.J."/>
            <person name="Lawrence C."/>
            <person name="Scott J.A."/>
            <person name="Spatafora J.W."/>
            <person name="Turgeon B.G."/>
            <person name="de Wit P.J.G.M."/>
            <person name="Zhong S."/>
            <person name="Goodwin S.B."/>
            <person name="Grigoriev I.V."/>
        </authorList>
    </citation>
    <scope>NUCLEOTIDE SEQUENCE [LARGE SCALE GENOMIC DNA]</scope>
    <source>
        <strain evidence="3">C5 / ATCC 48332 / race O</strain>
    </source>
</reference>
<dbReference type="STRING" id="701091.M2V5P0"/>
<evidence type="ECO:0000256" key="1">
    <source>
        <dbReference type="SAM" id="MobiDB-lite"/>
    </source>
</evidence>
<protein>
    <submittedName>
        <fullName evidence="2">Uncharacterized protein</fullName>
    </submittedName>
</protein>
<keyword evidence="3" id="KW-1185">Reference proteome</keyword>